<feature type="domain" description="Endoplasmic reticulum metallopeptidase 1-like C-terminal" evidence="17">
    <location>
        <begin position="589"/>
        <end position="813"/>
    </location>
</feature>
<evidence type="ECO:0000256" key="15">
    <source>
        <dbReference type="SAM" id="Phobius"/>
    </source>
</evidence>
<dbReference type="Pfam" id="PF04389">
    <property type="entry name" value="Peptidase_M28"/>
    <property type="match status" value="1"/>
</dbReference>
<evidence type="ECO:0000256" key="3">
    <source>
        <dbReference type="ARBA" id="ARBA00010918"/>
    </source>
</evidence>
<proteinExistence type="inferred from homology"/>
<dbReference type="InterPro" id="IPR053973">
    <property type="entry name" value="ERMP1-like_C"/>
</dbReference>
<keyword evidence="13" id="KW-0325">Glycoprotein</keyword>
<evidence type="ECO:0000259" key="18">
    <source>
        <dbReference type="Pfam" id="PF22249"/>
    </source>
</evidence>
<keyword evidence="6" id="KW-0479">Metal-binding</keyword>
<evidence type="ECO:0000259" key="16">
    <source>
        <dbReference type="Pfam" id="PF04389"/>
    </source>
</evidence>
<dbReference type="GO" id="GO:0006508">
    <property type="term" value="P:proteolysis"/>
    <property type="evidence" value="ECO:0007669"/>
    <property type="project" value="UniProtKB-KW"/>
</dbReference>
<evidence type="ECO:0000256" key="1">
    <source>
        <dbReference type="ARBA" id="ARBA00001947"/>
    </source>
</evidence>
<keyword evidence="8" id="KW-0256">Endoplasmic reticulum</keyword>
<dbReference type="GO" id="GO:0046872">
    <property type="term" value="F:metal ion binding"/>
    <property type="evidence" value="ECO:0007669"/>
    <property type="project" value="UniProtKB-KW"/>
</dbReference>
<dbReference type="InterPro" id="IPR045175">
    <property type="entry name" value="M28_fam"/>
</dbReference>
<evidence type="ECO:0000256" key="14">
    <source>
        <dbReference type="ARBA" id="ARBA00070956"/>
    </source>
</evidence>
<reference evidence="19" key="3">
    <citation type="submission" date="2025-08" db="UniProtKB">
        <authorList>
            <consortium name="Ensembl"/>
        </authorList>
    </citation>
    <scope>IDENTIFICATION</scope>
    <source>
        <strain evidence="19">HNI</strain>
    </source>
</reference>
<feature type="transmembrane region" description="Helical" evidence="15">
    <location>
        <begin position="355"/>
        <end position="383"/>
    </location>
</feature>
<evidence type="ECO:0000256" key="9">
    <source>
        <dbReference type="ARBA" id="ARBA00022833"/>
    </source>
</evidence>
<feature type="transmembrane region" description="Helical" evidence="15">
    <location>
        <begin position="431"/>
        <end position="452"/>
    </location>
</feature>
<dbReference type="InterPro" id="IPR048024">
    <property type="entry name" value="Fxna-like_M28_dom"/>
</dbReference>
<reference key="1">
    <citation type="journal article" date="2007" name="Nature">
        <title>The medaka draft genome and insights into vertebrate genome evolution.</title>
        <authorList>
            <person name="Kasahara M."/>
            <person name="Naruse K."/>
            <person name="Sasaki S."/>
            <person name="Nakatani Y."/>
            <person name="Qu W."/>
            <person name="Ahsan B."/>
            <person name="Yamada T."/>
            <person name="Nagayasu Y."/>
            <person name="Doi K."/>
            <person name="Kasai Y."/>
            <person name="Jindo T."/>
            <person name="Kobayashi D."/>
            <person name="Shimada A."/>
            <person name="Toyoda A."/>
            <person name="Kuroki Y."/>
            <person name="Fujiyama A."/>
            <person name="Sasaki T."/>
            <person name="Shimizu A."/>
            <person name="Asakawa S."/>
            <person name="Shimizu N."/>
            <person name="Hashimoto S."/>
            <person name="Yang J."/>
            <person name="Lee Y."/>
            <person name="Matsushima K."/>
            <person name="Sugano S."/>
            <person name="Sakaizumi M."/>
            <person name="Narita T."/>
            <person name="Ohishi K."/>
            <person name="Haga S."/>
            <person name="Ohta F."/>
            <person name="Nomoto H."/>
            <person name="Nogata K."/>
            <person name="Morishita T."/>
            <person name="Endo T."/>
            <person name="Shin-I T."/>
            <person name="Takeda H."/>
            <person name="Morishita S."/>
            <person name="Kohara Y."/>
        </authorList>
    </citation>
    <scope>NUCLEOTIDE SEQUENCE [LARGE SCALE GENOMIC DNA]</scope>
    <source>
        <strain>Hd-rR</strain>
    </source>
</reference>
<keyword evidence="5 15" id="KW-0812">Transmembrane</keyword>
<evidence type="ECO:0000256" key="2">
    <source>
        <dbReference type="ARBA" id="ARBA00004477"/>
    </source>
</evidence>
<organism evidence="19 20">
    <name type="scientific">Oryzias latipes</name>
    <name type="common">Japanese rice fish</name>
    <name type="synonym">Japanese killifish</name>
    <dbReference type="NCBI Taxonomy" id="8090"/>
    <lineage>
        <taxon>Eukaryota</taxon>
        <taxon>Metazoa</taxon>
        <taxon>Chordata</taxon>
        <taxon>Craniata</taxon>
        <taxon>Vertebrata</taxon>
        <taxon>Euteleostomi</taxon>
        <taxon>Actinopterygii</taxon>
        <taxon>Neopterygii</taxon>
        <taxon>Teleostei</taxon>
        <taxon>Neoteleostei</taxon>
        <taxon>Acanthomorphata</taxon>
        <taxon>Ovalentaria</taxon>
        <taxon>Atherinomorphae</taxon>
        <taxon>Beloniformes</taxon>
        <taxon>Adrianichthyidae</taxon>
        <taxon>Oryziinae</taxon>
        <taxon>Oryzias</taxon>
    </lineage>
</organism>
<protein>
    <recommendedName>
        <fullName evidence="14">Endoplasmic reticulum metallopeptidase 1</fullName>
    </recommendedName>
</protein>
<evidence type="ECO:0000256" key="11">
    <source>
        <dbReference type="ARBA" id="ARBA00023049"/>
    </source>
</evidence>
<comment type="cofactor">
    <cofactor evidence="1">
        <name>Zn(2+)</name>
        <dbReference type="ChEBI" id="CHEBI:29105"/>
    </cofactor>
</comment>
<keyword evidence="9" id="KW-0862">Zinc</keyword>
<evidence type="ECO:0000256" key="12">
    <source>
        <dbReference type="ARBA" id="ARBA00023136"/>
    </source>
</evidence>
<sequence>MESDTAVRRIKPLGTRYAAHDNSEIQDCCEDNGYRSDPKRKPEVSLYLLREGLTACLVSGFILGLWGLVHLSLQQLVIGKSTGEFNAATHLEQITSVGPRPVGSQENEVLTVAYLLEQIESIRAKTAAGPHQLTVDVQHPTGSFSIDFLGGFTSFYDHVTNIAVRLEPKGGSQHLMLANCHFDTVANSPGASDDAVSCAVMLEVLHSLANQSTAFQHGVIFLFNGAEENILQASHGFITQHPWAKNVRAFINLEAAGVGGKEVVFQTGPENPWLVQAYVHAAKHPFASVVGQEVFQSGIIPSDTDFRIYRDFGNIPGIDLAFIENGFIYHTKYDTADRILSGSIQRAGGRYVRDLTCATGVVLLSWFVTLVSVLIVALIVTLLGRSMFWYTYFYASICLYGAAATGKMILIHTLAKNLFCMINISPFYSKLGDLFFDVSLLLWGCTLVWLTQQGLCSAYVPMLMVAFPLATKLLLAKEFKHRGASLKYSLLYLLGLALPYVHFMFLIWVVFEIFTPIMGRSGTEIPPEVVMASLVTLATVFLSSFFLHFIYLVRSTKWILAGLGSVFIITLVLVSSGLFFPYSGSPDAPRPKRVFLQHTTRTFHNLQGEMESRDSGLWINSFDFTGMQHVIPHIPEINDSFRTRCQEDRPFCGFPWFLPVKFLSRKNWYLPAPKVSPASPVEFSLLSKEDTSWGTVKMTFTVQGPSHMSLYLMPHRGASLSAWSFGDGTPQFDLNGEYFIFYSHGLNAPTWTFWFEIQVLDPDPNGPKGMISVAISSHYFFGEDKRTAQLDEILRRFPTWAFPSSWVSTYDMYRY</sequence>
<evidence type="ECO:0000256" key="6">
    <source>
        <dbReference type="ARBA" id="ARBA00022723"/>
    </source>
</evidence>
<evidence type="ECO:0000256" key="4">
    <source>
        <dbReference type="ARBA" id="ARBA00022670"/>
    </source>
</evidence>
<evidence type="ECO:0000313" key="20">
    <source>
        <dbReference type="Proteomes" id="UP000265180"/>
    </source>
</evidence>
<feature type="domain" description="Peptidase M28" evidence="16">
    <location>
        <begin position="161"/>
        <end position="348"/>
    </location>
</feature>
<keyword evidence="7" id="KW-0378">Hydrolase</keyword>
<dbReference type="Ensembl" id="ENSORLT00020026364.1">
    <property type="protein sequence ID" value="ENSORLP00020032951.1"/>
    <property type="gene ID" value="ENSORLG00020018775.1"/>
</dbReference>
<reference evidence="19 20" key="2">
    <citation type="submission" date="2017-04" db="EMBL/GenBank/DDBJ databases">
        <title>CpG methylation of centromeres and impact of large insertions on vertebrate speciation.</title>
        <authorList>
            <person name="Ichikawa K."/>
            <person name="Yoshimura J."/>
            <person name="Morishita S."/>
        </authorList>
    </citation>
    <scope>NUCLEOTIDE SEQUENCE</scope>
    <source>
        <strain evidence="19 20">HNI</strain>
    </source>
</reference>
<dbReference type="Gene3D" id="3.40.630.10">
    <property type="entry name" value="Zn peptidases"/>
    <property type="match status" value="1"/>
</dbReference>
<feature type="transmembrane region" description="Helical" evidence="15">
    <location>
        <begin position="531"/>
        <end position="551"/>
    </location>
</feature>
<feature type="transmembrane region" description="Helical" evidence="15">
    <location>
        <begin position="389"/>
        <end position="410"/>
    </location>
</feature>
<evidence type="ECO:0000256" key="7">
    <source>
        <dbReference type="ARBA" id="ARBA00022801"/>
    </source>
</evidence>
<comment type="subcellular location">
    <subcellularLocation>
        <location evidence="2">Endoplasmic reticulum membrane</location>
        <topology evidence="2">Multi-pass membrane protein</topology>
    </subcellularLocation>
</comment>
<keyword evidence="11" id="KW-0482">Metalloprotease</keyword>
<feature type="transmembrane region" description="Helical" evidence="15">
    <location>
        <begin position="558"/>
        <end position="582"/>
    </location>
</feature>
<dbReference type="GO" id="GO:0008235">
    <property type="term" value="F:metalloexopeptidase activity"/>
    <property type="evidence" value="ECO:0007669"/>
    <property type="project" value="InterPro"/>
</dbReference>
<reference evidence="19" key="4">
    <citation type="submission" date="2025-09" db="UniProtKB">
        <authorList>
            <consortium name="Ensembl"/>
        </authorList>
    </citation>
    <scope>IDENTIFICATION</scope>
    <source>
        <strain evidence="19">HNI</strain>
    </source>
</reference>
<dbReference type="InterPro" id="IPR053974">
    <property type="entry name" value="ERMP1_1-A_TM"/>
</dbReference>
<evidence type="ECO:0000259" key="17">
    <source>
        <dbReference type="Pfam" id="PF22248"/>
    </source>
</evidence>
<dbReference type="FunFam" id="3.40.630.10:FF:000008">
    <property type="entry name" value="Endoplasmic reticulum metallopeptidase 1"/>
    <property type="match status" value="1"/>
</dbReference>
<feature type="transmembrane region" description="Helical" evidence="15">
    <location>
        <begin position="488"/>
        <end position="511"/>
    </location>
</feature>
<feature type="domain" description="Endoplasmic reticulum metallopeptidase 1/1-A TM" evidence="18">
    <location>
        <begin position="351"/>
        <end position="574"/>
    </location>
</feature>
<evidence type="ECO:0000256" key="8">
    <source>
        <dbReference type="ARBA" id="ARBA00022824"/>
    </source>
</evidence>
<evidence type="ECO:0000256" key="13">
    <source>
        <dbReference type="ARBA" id="ARBA00023180"/>
    </source>
</evidence>
<keyword evidence="12 15" id="KW-0472">Membrane</keyword>
<comment type="similarity">
    <text evidence="3">Belongs to the peptidase M28 family.</text>
</comment>
<dbReference type="SUPFAM" id="SSF53187">
    <property type="entry name" value="Zn-dependent exopeptidases"/>
    <property type="match status" value="1"/>
</dbReference>
<dbReference type="PANTHER" id="PTHR12147:SF22">
    <property type="entry name" value="ENDOPLASMIC RETICULUM METALLOPEPTIDASE 1"/>
    <property type="match status" value="1"/>
</dbReference>
<dbReference type="InterPro" id="IPR007484">
    <property type="entry name" value="Peptidase_M28"/>
</dbReference>
<dbReference type="Pfam" id="PF22248">
    <property type="entry name" value="ERMP1_C"/>
    <property type="match status" value="1"/>
</dbReference>
<accession>A0A3P9MJC3</accession>
<feature type="transmembrane region" description="Helical" evidence="15">
    <location>
        <begin position="458"/>
        <end position="476"/>
    </location>
</feature>
<evidence type="ECO:0000256" key="5">
    <source>
        <dbReference type="ARBA" id="ARBA00022692"/>
    </source>
</evidence>
<dbReference type="CDD" id="cd03875">
    <property type="entry name" value="M28_Fxna_like"/>
    <property type="match status" value="1"/>
</dbReference>
<name>A0A3P9MJC3_ORYLA</name>
<dbReference type="PANTHER" id="PTHR12147">
    <property type="entry name" value="METALLOPEPTIDASE M28 FAMILY MEMBER"/>
    <property type="match status" value="1"/>
</dbReference>
<dbReference type="Pfam" id="PF22249">
    <property type="entry name" value="ERMP1-TM"/>
    <property type="match status" value="1"/>
</dbReference>
<evidence type="ECO:0000256" key="10">
    <source>
        <dbReference type="ARBA" id="ARBA00022989"/>
    </source>
</evidence>
<keyword evidence="4" id="KW-0645">Protease</keyword>
<keyword evidence="10 15" id="KW-1133">Transmembrane helix</keyword>
<dbReference type="GO" id="GO:0005789">
    <property type="term" value="C:endoplasmic reticulum membrane"/>
    <property type="evidence" value="ECO:0007669"/>
    <property type="project" value="UniProtKB-SubCell"/>
</dbReference>
<dbReference type="AlphaFoldDB" id="A0A3P9MJC3"/>
<evidence type="ECO:0000313" key="19">
    <source>
        <dbReference type="Ensembl" id="ENSORLP00020032951.1"/>
    </source>
</evidence>
<dbReference type="Proteomes" id="UP000265180">
    <property type="component" value="Chromosome 12"/>
</dbReference>